<proteinExistence type="predicted"/>
<keyword evidence="2" id="KW-1185">Reference proteome</keyword>
<dbReference type="InParanoid" id="A0A067P3H1"/>
<dbReference type="Proteomes" id="UP000027265">
    <property type="component" value="Unassembled WGS sequence"/>
</dbReference>
<dbReference type="EMBL" id="KL197785">
    <property type="protein sequence ID" value="KDQ49428.1"/>
    <property type="molecule type" value="Genomic_DNA"/>
</dbReference>
<gene>
    <name evidence="1" type="ORF">JAAARDRAFT_51760</name>
</gene>
<dbReference type="AlphaFoldDB" id="A0A067P3H1"/>
<name>A0A067P3H1_9AGAM</name>
<evidence type="ECO:0000313" key="2">
    <source>
        <dbReference type="Proteomes" id="UP000027265"/>
    </source>
</evidence>
<sequence>MSTSDITSLGTKCTRSDTSSTCSSSHHLHLVKDDIAVPVKPVGDSLDEASYEFLKESLLDTIDELFGAPLLDSIPHHVGVDLAGSGSVSEGVMVIHSPLSKEERMVVDQVYEWIKDFWLMRASDTETRDKLLYSFADPLAFWHSFGEQQFRDFVAFYENKQNLHMKDVALNFLNKIQRSVCKDPFQSKILHDIYSSIFDRLLSDQQKKRVSEELNHVIEESKKVGVEMRSIYDAGVHCAKTAIWIGFQRHSDIDPFWHKHLVETDTLYQMGIKSKAFSANDAVLLDLNEWDRVCAPTKEADGSYKKQTIIFWEKASASDCNPSWDKVFGAVVHNRDALYSHFSPEKSEMVTTQMKAAIQFVYNSQQTSCERHFPQGGGMVKGQGLQSVFGSVY</sequence>
<evidence type="ECO:0000313" key="1">
    <source>
        <dbReference type="EMBL" id="KDQ49428.1"/>
    </source>
</evidence>
<dbReference type="HOGENOM" id="CLU_702198_0_0_1"/>
<protein>
    <submittedName>
        <fullName evidence="1">Uncharacterized protein</fullName>
    </submittedName>
</protein>
<accession>A0A067P3H1</accession>
<reference evidence="2" key="1">
    <citation type="journal article" date="2014" name="Proc. Natl. Acad. Sci. U.S.A.">
        <title>Extensive sampling of basidiomycete genomes demonstrates inadequacy of the white-rot/brown-rot paradigm for wood decay fungi.</title>
        <authorList>
            <person name="Riley R."/>
            <person name="Salamov A.A."/>
            <person name="Brown D.W."/>
            <person name="Nagy L.G."/>
            <person name="Floudas D."/>
            <person name="Held B.W."/>
            <person name="Levasseur A."/>
            <person name="Lombard V."/>
            <person name="Morin E."/>
            <person name="Otillar R."/>
            <person name="Lindquist E.A."/>
            <person name="Sun H."/>
            <person name="LaButti K.M."/>
            <person name="Schmutz J."/>
            <person name="Jabbour D."/>
            <person name="Luo H."/>
            <person name="Baker S.E."/>
            <person name="Pisabarro A.G."/>
            <person name="Walton J.D."/>
            <person name="Blanchette R.A."/>
            <person name="Henrissat B."/>
            <person name="Martin F."/>
            <person name="Cullen D."/>
            <person name="Hibbett D.S."/>
            <person name="Grigoriev I.V."/>
        </authorList>
    </citation>
    <scope>NUCLEOTIDE SEQUENCE [LARGE SCALE GENOMIC DNA]</scope>
    <source>
        <strain evidence="2">MUCL 33604</strain>
    </source>
</reference>
<organism evidence="1 2">
    <name type="scientific">Jaapia argillacea MUCL 33604</name>
    <dbReference type="NCBI Taxonomy" id="933084"/>
    <lineage>
        <taxon>Eukaryota</taxon>
        <taxon>Fungi</taxon>
        <taxon>Dikarya</taxon>
        <taxon>Basidiomycota</taxon>
        <taxon>Agaricomycotina</taxon>
        <taxon>Agaricomycetes</taxon>
        <taxon>Agaricomycetidae</taxon>
        <taxon>Jaapiales</taxon>
        <taxon>Jaapiaceae</taxon>
        <taxon>Jaapia</taxon>
    </lineage>
</organism>